<name>X0V718_9ZZZZ</name>
<proteinExistence type="predicted"/>
<dbReference type="AlphaFoldDB" id="X0V718"/>
<protein>
    <submittedName>
        <fullName evidence="1">Uncharacterized protein</fullName>
    </submittedName>
</protein>
<comment type="caution">
    <text evidence="1">The sequence shown here is derived from an EMBL/GenBank/DDBJ whole genome shotgun (WGS) entry which is preliminary data.</text>
</comment>
<organism evidence="1">
    <name type="scientific">marine sediment metagenome</name>
    <dbReference type="NCBI Taxonomy" id="412755"/>
    <lineage>
        <taxon>unclassified sequences</taxon>
        <taxon>metagenomes</taxon>
        <taxon>ecological metagenomes</taxon>
    </lineage>
</organism>
<accession>X0V718</accession>
<reference evidence="1" key="1">
    <citation type="journal article" date="2014" name="Front. Microbiol.">
        <title>High frequency of phylogenetically diverse reductive dehalogenase-homologous genes in deep subseafloor sedimentary metagenomes.</title>
        <authorList>
            <person name="Kawai M."/>
            <person name="Futagami T."/>
            <person name="Toyoda A."/>
            <person name="Takaki Y."/>
            <person name="Nishi S."/>
            <person name="Hori S."/>
            <person name="Arai W."/>
            <person name="Tsubouchi T."/>
            <person name="Morono Y."/>
            <person name="Uchiyama I."/>
            <person name="Ito T."/>
            <person name="Fujiyama A."/>
            <person name="Inagaki F."/>
            <person name="Takami H."/>
        </authorList>
    </citation>
    <scope>NUCLEOTIDE SEQUENCE</scope>
    <source>
        <strain evidence="1">Expedition CK06-06</strain>
    </source>
</reference>
<evidence type="ECO:0000313" key="1">
    <source>
        <dbReference type="EMBL" id="GAG13910.1"/>
    </source>
</evidence>
<dbReference type="EMBL" id="BARS01021174">
    <property type="protein sequence ID" value="GAG13910.1"/>
    <property type="molecule type" value="Genomic_DNA"/>
</dbReference>
<gene>
    <name evidence="1" type="ORF">S01H1_34055</name>
</gene>
<sequence>MTKYKYWKWTNKKDGSMVGKSHRKIEQKVAAVADIIEKKELPLVTKLDCIHAEPSDKRQICNERMSSRYMVIQTPVNPFLKNSNYIHDLTIQDAHLRPKDSNITEEVKV</sequence>